<evidence type="ECO:0000259" key="6">
    <source>
        <dbReference type="Pfam" id="PF25975"/>
    </source>
</evidence>
<dbReference type="Gene3D" id="2.40.50.100">
    <property type="match status" value="1"/>
</dbReference>
<dbReference type="NCBIfam" id="TIGR01730">
    <property type="entry name" value="RND_mfp"/>
    <property type="match status" value="1"/>
</dbReference>
<protein>
    <submittedName>
        <fullName evidence="7">Efflux RND transporter periplasmic adaptor subunit</fullName>
    </submittedName>
</protein>
<dbReference type="GO" id="GO:0016020">
    <property type="term" value="C:membrane"/>
    <property type="evidence" value="ECO:0007669"/>
    <property type="project" value="InterPro"/>
</dbReference>
<evidence type="ECO:0000256" key="1">
    <source>
        <dbReference type="ARBA" id="ARBA00009477"/>
    </source>
</evidence>
<dbReference type="AlphaFoldDB" id="A0A850P867"/>
<organism evidence="7 8">
    <name type="scientific">Ameyamaea chiangmaiensis</name>
    <dbReference type="NCBI Taxonomy" id="442969"/>
    <lineage>
        <taxon>Bacteria</taxon>
        <taxon>Pseudomonadati</taxon>
        <taxon>Pseudomonadota</taxon>
        <taxon>Alphaproteobacteria</taxon>
        <taxon>Acetobacterales</taxon>
        <taxon>Acetobacteraceae</taxon>
        <taxon>Ameyamaea</taxon>
    </lineage>
</organism>
<gene>
    <name evidence="7" type="ORF">HUK82_06190</name>
</gene>
<dbReference type="InterPro" id="IPR006143">
    <property type="entry name" value="RND_pump_MFP"/>
</dbReference>
<accession>A0A850P867</accession>
<dbReference type="RefSeq" id="WP_176613125.1">
    <property type="nucleotide sequence ID" value="NZ_JABXXR010000029.1"/>
</dbReference>
<comment type="caution">
    <text evidence="7">The sequence shown here is derived from an EMBL/GenBank/DDBJ whole genome shotgun (WGS) entry which is preliminary data.</text>
</comment>
<feature type="domain" description="CzcB-like C-terminal circularly permuted SH3-like" evidence="6">
    <location>
        <begin position="320"/>
        <end position="379"/>
    </location>
</feature>
<name>A0A850P867_9PROT</name>
<dbReference type="GO" id="GO:0022857">
    <property type="term" value="F:transmembrane transporter activity"/>
    <property type="evidence" value="ECO:0007669"/>
    <property type="project" value="InterPro"/>
</dbReference>
<feature type="domain" description="Multidrug resistance protein MdtA-like barrel-sandwich hybrid" evidence="5">
    <location>
        <begin position="76"/>
        <end position="229"/>
    </location>
</feature>
<evidence type="ECO:0000256" key="4">
    <source>
        <dbReference type="SAM" id="SignalP"/>
    </source>
</evidence>
<evidence type="ECO:0000256" key="2">
    <source>
        <dbReference type="ARBA" id="ARBA00022448"/>
    </source>
</evidence>
<keyword evidence="4" id="KW-0732">Signal</keyword>
<keyword evidence="3" id="KW-0175">Coiled coil</keyword>
<evidence type="ECO:0000313" key="8">
    <source>
        <dbReference type="Proteomes" id="UP000585665"/>
    </source>
</evidence>
<feature type="signal peptide" evidence="4">
    <location>
        <begin position="1"/>
        <end position="30"/>
    </location>
</feature>
<dbReference type="GO" id="GO:0015679">
    <property type="term" value="P:plasma membrane copper ion transport"/>
    <property type="evidence" value="ECO:0007669"/>
    <property type="project" value="TreeGrafter"/>
</dbReference>
<dbReference type="InterPro" id="IPR058625">
    <property type="entry name" value="MdtA-like_BSH"/>
</dbReference>
<reference evidence="7 8" key="1">
    <citation type="submission" date="2020-06" db="EMBL/GenBank/DDBJ databases">
        <title>Description of novel acetic acid bacteria.</title>
        <authorList>
            <person name="Sombolestani A."/>
        </authorList>
    </citation>
    <scope>NUCLEOTIDE SEQUENCE [LARGE SCALE GENOMIC DNA]</scope>
    <source>
        <strain evidence="7 8">LMG 27010</strain>
    </source>
</reference>
<evidence type="ECO:0000313" key="7">
    <source>
        <dbReference type="EMBL" id="NVN40154.1"/>
    </source>
</evidence>
<dbReference type="Pfam" id="PF25975">
    <property type="entry name" value="CzcB_C"/>
    <property type="match status" value="1"/>
</dbReference>
<feature type="chain" id="PRO_5033017518" evidence="4">
    <location>
        <begin position="31"/>
        <end position="394"/>
    </location>
</feature>
<comment type="similarity">
    <text evidence="1">Belongs to the membrane fusion protein (MFP) (TC 8.A.1) family.</text>
</comment>
<dbReference type="GO" id="GO:0030313">
    <property type="term" value="C:cell envelope"/>
    <property type="evidence" value="ECO:0007669"/>
    <property type="project" value="TreeGrafter"/>
</dbReference>
<dbReference type="PANTHER" id="PTHR30097">
    <property type="entry name" value="CATION EFFLUX SYSTEM PROTEIN CUSB"/>
    <property type="match status" value="1"/>
</dbReference>
<dbReference type="EMBL" id="JABXXR010000029">
    <property type="protein sequence ID" value="NVN40154.1"/>
    <property type="molecule type" value="Genomic_DNA"/>
</dbReference>
<keyword evidence="8" id="KW-1185">Reference proteome</keyword>
<dbReference type="Gene3D" id="2.40.420.20">
    <property type="match status" value="1"/>
</dbReference>
<dbReference type="Gene3D" id="2.40.30.170">
    <property type="match status" value="1"/>
</dbReference>
<evidence type="ECO:0000259" key="5">
    <source>
        <dbReference type="Pfam" id="PF25917"/>
    </source>
</evidence>
<dbReference type="Gene3D" id="1.10.287.470">
    <property type="entry name" value="Helix hairpin bin"/>
    <property type="match status" value="1"/>
</dbReference>
<dbReference type="GO" id="GO:0060003">
    <property type="term" value="P:copper ion export"/>
    <property type="evidence" value="ECO:0007669"/>
    <property type="project" value="TreeGrafter"/>
</dbReference>
<proteinExistence type="inferred from homology"/>
<dbReference type="InterPro" id="IPR058649">
    <property type="entry name" value="CzcB_C"/>
</dbReference>
<dbReference type="PANTHER" id="PTHR30097:SF4">
    <property type="entry name" value="SLR6042 PROTEIN"/>
    <property type="match status" value="1"/>
</dbReference>
<sequence length="394" mass="41939">MIRSLAPFVHICLPLSAAMILLAPHTPARADDWPTAPITIATSALSVQGIETATSHAGAIAAHVDAPGYVTVDERRVVRVRPVGTGRVEEVLVTPGQSVRRGQVLLTYDDFSLSDETQRLASAEAALQQARATARQAELSYGRARSLQGGAVSVGEMQRRQSLLLDAQGMVQTREAVVRNERERMARFSSATERSRGVRSDVVSPIDGIVRRVSVSAGEDVSSGAVAPVEVDDLSHLWVVSQVDELDTAGLAPGNRQQTWVRPDLPPLVSRIDLIEGGVDPGSRHVLVRSLVPNADLSLRAGQLVQTRLFAGRKVAGQIVPTTALQTIAGQACVFVRIGAEQYVARKITPGPALNGEMVVTQGLADHETVVTKGSFVLKSQALLAPPSDHTQPG</sequence>
<keyword evidence="2" id="KW-0813">Transport</keyword>
<dbReference type="Pfam" id="PF25917">
    <property type="entry name" value="BSH_RND"/>
    <property type="match status" value="1"/>
</dbReference>
<feature type="coiled-coil region" evidence="3">
    <location>
        <begin position="113"/>
        <end position="140"/>
    </location>
</feature>
<evidence type="ECO:0000256" key="3">
    <source>
        <dbReference type="SAM" id="Coils"/>
    </source>
</evidence>
<dbReference type="InterPro" id="IPR051909">
    <property type="entry name" value="MFP_Cation_Efflux"/>
</dbReference>
<dbReference type="Proteomes" id="UP000585665">
    <property type="component" value="Unassembled WGS sequence"/>
</dbReference>
<dbReference type="SUPFAM" id="SSF111369">
    <property type="entry name" value="HlyD-like secretion proteins"/>
    <property type="match status" value="1"/>
</dbReference>